<organism evidence="5 6">
    <name type="scientific">Kiloniella laminariae</name>
    <dbReference type="NCBI Taxonomy" id="454162"/>
    <lineage>
        <taxon>Bacteria</taxon>
        <taxon>Pseudomonadati</taxon>
        <taxon>Pseudomonadota</taxon>
        <taxon>Alphaproteobacteria</taxon>
        <taxon>Rhodospirillales</taxon>
        <taxon>Kiloniellaceae</taxon>
        <taxon>Kiloniella</taxon>
    </lineage>
</organism>
<proteinExistence type="inferred from homology"/>
<evidence type="ECO:0000313" key="5">
    <source>
        <dbReference type="EMBL" id="MCZ4280205.1"/>
    </source>
</evidence>
<keyword evidence="1" id="KW-0346">Stress response</keyword>
<comment type="caution">
    <text evidence="5">The sequence shown here is derived from an EMBL/GenBank/DDBJ whole genome shotgun (WGS) entry which is preliminary data.</text>
</comment>
<evidence type="ECO:0000256" key="2">
    <source>
        <dbReference type="PROSITE-ProRule" id="PRU00285"/>
    </source>
</evidence>
<dbReference type="CDD" id="cd06470">
    <property type="entry name" value="ACD_IbpA-B_like"/>
    <property type="match status" value="1"/>
</dbReference>
<name>A0ABT4LGH4_9PROT</name>
<dbReference type="PANTHER" id="PTHR47062:SF1">
    <property type="entry name" value="SMALL HEAT SHOCK PROTEIN IBPA"/>
    <property type="match status" value="1"/>
</dbReference>
<gene>
    <name evidence="5" type="ORF">O4H49_05425</name>
</gene>
<dbReference type="Proteomes" id="UP001069802">
    <property type="component" value="Unassembled WGS sequence"/>
</dbReference>
<dbReference type="Gene3D" id="2.60.40.790">
    <property type="match status" value="1"/>
</dbReference>
<dbReference type="EMBL" id="JAPWGY010000002">
    <property type="protein sequence ID" value="MCZ4280205.1"/>
    <property type="molecule type" value="Genomic_DNA"/>
</dbReference>
<feature type="domain" description="SHSP" evidence="4">
    <location>
        <begin position="29"/>
        <end position="141"/>
    </location>
</feature>
<dbReference type="PROSITE" id="PS01031">
    <property type="entry name" value="SHSP"/>
    <property type="match status" value="1"/>
</dbReference>
<sequence length="164" mass="18465">MTRYDFTPLFHSTVGFDRLARMIDSALETADSSQNYPLYNIEADGEDRYRISIAAAGFSEEELTIETNEQTLTISGQKSEKTPETLFLHRGIANRDFVRKFQLADHVKVTGANLVNGLLTIDLVREIPEEKKPRTIEIRKSAPKTLIAKAKQLIEGEKKNKPAA</sequence>
<protein>
    <submittedName>
        <fullName evidence="5">Hsp20 family protein</fullName>
    </submittedName>
</protein>
<dbReference type="SUPFAM" id="SSF49764">
    <property type="entry name" value="HSP20-like chaperones"/>
    <property type="match status" value="1"/>
</dbReference>
<dbReference type="InterPro" id="IPR037913">
    <property type="entry name" value="ACD_IbpA/B"/>
</dbReference>
<reference evidence="5" key="1">
    <citation type="submission" date="2022-12" db="EMBL/GenBank/DDBJ databases">
        <title>Bacterial isolates from different developmental stages of Nematostella vectensis.</title>
        <authorList>
            <person name="Fraune S."/>
        </authorList>
    </citation>
    <scope>NUCLEOTIDE SEQUENCE</scope>
    <source>
        <strain evidence="5">G21630-S1</strain>
    </source>
</reference>
<evidence type="ECO:0000259" key="4">
    <source>
        <dbReference type="PROSITE" id="PS01031"/>
    </source>
</evidence>
<dbReference type="InterPro" id="IPR002068">
    <property type="entry name" value="A-crystallin/Hsp20_dom"/>
</dbReference>
<accession>A0ABT4LGH4</accession>
<evidence type="ECO:0000256" key="1">
    <source>
        <dbReference type="ARBA" id="ARBA00023016"/>
    </source>
</evidence>
<dbReference type="RefSeq" id="WP_269422416.1">
    <property type="nucleotide sequence ID" value="NZ_JAPWGY010000002.1"/>
</dbReference>
<evidence type="ECO:0000256" key="3">
    <source>
        <dbReference type="RuleBase" id="RU003616"/>
    </source>
</evidence>
<dbReference type="PANTHER" id="PTHR47062">
    <property type="match status" value="1"/>
</dbReference>
<evidence type="ECO:0000313" key="6">
    <source>
        <dbReference type="Proteomes" id="UP001069802"/>
    </source>
</evidence>
<keyword evidence="6" id="KW-1185">Reference proteome</keyword>
<dbReference type="Pfam" id="PF00011">
    <property type="entry name" value="HSP20"/>
    <property type="match status" value="1"/>
</dbReference>
<dbReference type="InterPro" id="IPR008978">
    <property type="entry name" value="HSP20-like_chaperone"/>
</dbReference>
<comment type="similarity">
    <text evidence="2 3">Belongs to the small heat shock protein (HSP20) family.</text>
</comment>